<dbReference type="EMBL" id="NXEJ01000011">
    <property type="protein sequence ID" value="POO49138.1"/>
    <property type="molecule type" value="Genomic_DNA"/>
</dbReference>
<name>A0AAE5RU50_9HYPH</name>
<accession>A0AAE5RU50</accession>
<evidence type="ECO:0000313" key="2">
    <source>
        <dbReference type="Proteomes" id="UP000237447"/>
    </source>
</evidence>
<comment type="caution">
    <text evidence="1">The sequence shown here is derived from an EMBL/GenBank/DDBJ whole genome shotgun (WGS) entry which is preliminary data.</text>
</comment>
<dbReference type="GeneID" id="86882001"/>
<gene>
    <name evidence="1" type="ORF">CPJ18_22060</name>
</gene>
<proteinExistence type="predicted"/>
<dbReference type="AlphaFoldDB" id="A0AAE5RU50"/>
<organism evidence="1 2">
    <name type="scientific">Agrobacterium rosae</name>
    <dbReference type="NCBI Taxonomy" id="1972867"/>
    <lineage>
        <taxon>Bacteria</taxon>
        <taxon>Pseudomonadati</taxon>
        <taxon>Pseudomonadota</taxon>
        <taxon>Alphaproteobacteria</taxon>
        <taxon>Hyphomicrobiales</taxon>
        <taxon>Rhizobiaceae</taxon>
        <taxon>Rhizobium/Agrobacterium group</taxon>
        <taxon>Agrobacterium</taxon>
    </lineage>
</organism>
<evidence type="ECO:0000313" key="1">
    <source>
        <dbReference type="EMBL" id="POO49138.1"/>
    </source>
</evidence>
<protein>
    <submittedName>
        <fullName evidence="1">Uncharacterized protein</fullName>
    </submittedName>
</protein>
<dbReference type="RefSeq" id="WP_103660046.1">
    <property type="nucleotide sequence ID" value="NZ_JABAIN010000004.1"/>
</dbReference>
<reference evidence="1 2" key="1">
    <citation type="journal article" date="2018" name="Syst. Appl. Microbiol.">
        <title>Agrobacterium rosae sp. nov., isolated from galls on different agricultural crops.</title>
        <authorList>
            <person name="Kuzmanovic N."/>
            <person name="Pulawska J."/>
            <person name="Smalla K."/>
            <person name="Nesme X."/>
        </authorList>
    </citation>
    <scope>NUCLEOTIDE SEQUENCE [LARGE SCALE GENOMIC DNA]</scope>
    <source>
        <strain evidence="1 2">NCPPB 1650</strain>
    </source>
</reference>
<dbReference type="Proteomes" id="UP000237447">
    <property type="component" value="Unassembled WGS sequence"/>
</dbReference>
<sequence length="115" mass="12952">MITYADLVAKHAVKTNKSAAAFSKALTKQIDAVKKGQLNRRSWAKEDITGFHVKLGKLEDEFHFQSKEDVLSFFDQVKEAVRDDSDFVAKIEELYGDDQPVEAPKKKRGPKPKSA</sequence>